<reference evidence="3 4" key="1">
    <citation type="journal article" date="2013" name="BMC Genomics">
        <title>Reconstruction of the lipid metabolism for the microalga Monoraphidium neglectum from its genome sequence reveals characteristics suitable for biofuel production.</title>
        <authorList>
            <person name="Bogen C."/>
            <person name="Al-Dilaimi A."/>
            <person name="Albersmeier A."/>
            <person name="Wichmann J."/>
            <person name="Grundmann M."/>
            <person name="Rupp O."/>
            <person name="Lauersen K.J."/>
            <person name="Blifernez-Klassen O."/>
            <person name="Kalinowski J."/>
            <person name="Goesmann A."/>
            <person name="Mussgnug J.H."/>
            <person name="Kruse O."/>
        </authorList>
    </citation>
    <scope>NUCLEOTIDE SEQUENCE [LARGE SCALE GENOMIC DNA]</scope>
    <source>
        <strain evidence="3 4">SAG 48.87</strain>
    </source>
</reference>
<dbReference type="GO" id="GO:0016787">
    <property type="term" value="F:hydrolase activity"/>
    <property type="evidence" value="ECO:0007669"/>
    <property type="project" value="InterPro"/>
</dbReference>
<name>A0A0D2K4F7_9CHLO</name>
<dbReference type="STRING" id="145388.A0A0D2K4F7"/>
<dbReference type="RefSeq" id="XP_013904337.1">
    <property type="nucleotide sequence ID" value="XM_014048883.1"/>
</dbReference>
<organism evidence="3 4">
    <name type="scientific">Monoraphidium neglectum</name>
    <dbReference type="NCBI Taxonomy" id="145388"/>
    <lineage>
        <taxon>Eukaryota</taxon>
        <taxon>Viridiplantae</taxon>
        <taxon>Chlorophyta</taxon>
        <taxon>core chlorophytes</taxon>
        <taxon>Chlorophyceae</taxon>
        <taxon>CS clade</taxon>
        <taxon>Sphaeropleales</taxon>
        <taxon>Selenastraceae</taxon>
        <taxon>Monoraphidium</taxon>
    </lineage>
</organism>
<dbReference type="Gene3D" id="3.30.1310.20">
    <property type="entry name" value="PRTase-like"/>
    <property type="match status" value="1"/>
</dbReference>
<dbReference type="InterPro" id="IPR029058">
    <property type="entry name" value="AB_hydrolase_fold"/>
</dbReference>
<feature type="compositionally biased region" description="Low complexity" evidence="1">
    <location>
        <begin position="339"/>
        <end position="361"/>
    </location>
</feature>
<feature type="region of interest" description="Disordered" evidence="1">
    <location>
        <begin position="123"/>
        <end position="164"/>
    </location>
</feature>
<gene>
    <name evidence="3" type="ORF">MNEG_2641</name>
</gene>
<evidence type="ECO:0000256" key="1">
    <source>
        <dbReference type="SAM" id="MobiDB-lite"/>
    </source>
</evidence>
<dbReference type="InterPro" id="IPR002925">
    <property type="entry name" value="Dienelactn_hydro"/>
</dbReference>
<dbReference type="CDD" id="cd06223">
    <property type="entry name" value="PRTases_typeI"/>
    <property type="match status" value="1"/>
</dbReference>
<sequence length="630" mass="63959">MLFSDRADAGRRLGGALAARDPPVRDPLVIALPRGGVPVGDAVARILGAQLEVLVVRKIGAPIHPEYAIGALAEGGTICLDEDAAAMVGATRQEVDEVVRRETRELERRVEAYRRGRPLPPLLDRTIVLPPTAPNRRQPPPTAANCHQPPPTGANRHQPPPTAVNRQVVDDGLATGLTAEAACRALRAAGAAHLLLAAPVASPSTVRRLQGDGAIVDEVVVLAQPPSFRAVGQFYLDFSQTTDSEVLAILEDHRRRPPTAPPPPPPPAAPAPHGPAPAPGGAAGPGRHAAAPPEPDKRRQVAPAEGPEVELLSGASGPASGDDVMRGLLPEPGPEPDYRSPAGAAAAPAAAGRRKPAVAAAGDDRGTAAKHAAAAAAAQAAGAPAGATPAAAQHQRRPPVVEREVLVSIPPGGDAAAAVSLPGTLAVPAGSAGAVLFAHGSGSGRLSPRNRQVASALNEAGVATLLFDLLTENESSNRRNVFDIPLLAGRLEGALGWLRAEGASLGLDPALPVGFFGASTGGGAALWAAADLGPAVAAVVSRGGRPDLAAGRLPRVTAPTLLLVGGRDRDVRALNEDAARAMTGCPEVEVDVIPGATHLFPEPGTLEAVASKAAAWFAQHFAACRRSPGA</sequence>
<keyword evidence="4" id="KW-1185">Reference proteome</keyword>
<dbReference type="SUPFAM" id="SSF53474">
    <property type="entry name" value="alpha/beta-Hydrolases"/>
    <property type="match status" value="1"/>
</dbReference>
<dbReference type="OrthoDB" id="551393at2759"/>
<evidence type="ECO:0000313" key="4">
    <source>
        <dbReference type="Proteomes" id="UP000054498"/>
    </source>
</evidence>
<dbReference type="Gene3D" id="3.40.50.2020">
    <property type="match status" value="1"/>
</dbReference>
<feature type="region of interest" description="Disordered" evidence="1">
    <location>
        <begin position="254"/>
        <end position="365"/>
    </location>
</feature>
<feature type="compositionally biased region" description="Pro residues" evidence="1">
    <location>
        <begin position="131"/>
        <end position="162"/>
    </location>
</feature>
<dbReference type="Gene3D" id="3.40.50.1820">
    <property type="entry name" value="alpha/beta hydrolase"/>
    <property type="match status" value="1"/>
</dbReference>
<accession>A0A0D2K4F7</accession>
<feature type="compositionally biased region" description="Pro residues" evidence="1">
    <location>
        <begin position="258"/>
        <end position="278"/>
    </location>
</feature>
<dbReference type="GeneID" id="25735519"/>
<dbReference type="Pfam" id="PF01738">
    <property type="entry name" value="DLH"/>
    <property type="match status" value="1"/>
</dbReference>
<dbReference type="InterPro" id="IPR000836">
    <property type="entry name" value="PRTase_dom"/>
</dbReference>
<evidence type="ECO:0000259" key="2">
    <source>
        <dbReference type="Pfam" id="PF01738"/>
    </source>
</evidence>
<evidence type="ECO:0000313" key="3">
    <source>
        <dbReference type="EMBL" id="KIZ05318.1"/>
    </source>
</evidence>
<dbReference type="SUPFAM" id="SSF53271">
    <property type="entry name" value="PRTase-like"/>
    <property type="match status" value="2"/>
</dbReference>
<dbReference type="AlphaFoldDB" id="A0A0D2K4F7"/>
<feature type="domain" description="Dienelactone hydrolase" evidence="2">
    <location>
        <begin position="512"/>
        <end position="615"/>
    </location>
</feature>
<dbReference type="EMBL" id="KK100524">
    <property type="protein sequence ID" value="KIZ05318.1"/>
    <property type="molecule type" value="Genomic_DNA"/>
</dbReference>
<dbReference type="InterPro" id="IPR029057">
    <property type="entry name" value="PRTase-like"/>
</dbReference>
<dbReference type="KEGG" id="mng:MNEG_2641"/>
<dbReference type="Proteomes" id="UP000054498">
    <property type="component" value="Unassembled WGS sequence"/>
</dbReference>
<protein>
    <recommendedName>
        <fullName evidence="2">Dienelactone hydrolase domain-containing protein</fullName>
    </recommendedName>
</protein>
<proteinExistence type="predicted"/>